<dbReference type="Gene3D" id="2.60.120.200">
    <property type="match status" value="2"/>
</dbReference>
<feature type="transmembrane region" description="Helical" evidence="7">
    <location>
        <begin position="283"/>
        <end position="305"/>
    </location>
</feature>
<feature type="region of interest" description="Disordered" evidence="6">
    <location>
        <begin position="109"/>
        <end position="133"/>
    </location>
</feature>
<evidence type="ECO:0000313" key="9">
    <source>
        <dbReference type="Proteomes" id="UP000887574"/>
    </source>
</evidence>
<evidence type="ECO:0000256" key="1">
    <source>
        <dbReference type="ARBA" id="ARBA00004479"/>
    </source>
</evidence>
<sequence>MINDGTRSFDHQTDGSQQTLSGCQKDFRNKPFPVHVKVTYLNHVLTVMSGYFGVSAATGGLADDHDILDFSVYSLFTEADKTQAQQQIPQDERTKYDAEFDNQMKKFEEERKKFKEEHPDKARDDEEDPSKYYEDTNARELRLIYESQTAIHRTMQQMELKLQEINQQQHVHTSLIQQGSGAAVAQQQVPQGGAPPPPPQTGGFQQHEKNEVINSLRDLTTSQKLGTGAGAVRTPDDSANIRQNLDNLVNEVRQIRSAQLAQTGPGAAAMGGCANLSCISSTLFMVIVAVQSGVILAFISSGVNMTKPSSTKNNMWTQLFCDTPPPGLAYIPTTTTDYKRLSCCDCFP</sequence>
<dbReference type="Proteomes" id="UP000887574">
    <property type="component" value="Unplaced"/>
</dbReference>
<dbReference type="PROSITE" id="PS51328">
    <property type="entry name" value="L_LECTIN_LIKE"/>
    <property type="match status" value="1"/>
</dbReference>
<dbReference type="GO" id="GO:0005537">
    <property type="term" value="F:D-mannose binding"/>
    <property type="evidence" value="ECO:0007669"/>
    <property type="project" value="TreeGrafter"/>
</dbReference>
<evidence type="ECO:0000256" key="7">
    <source>
        <dbReference type="SAM" id="Phobius"/>
    </source>
</evidence>
<comment type="subcellular location">
    <subcellularLocation>
        <location evidence="1">Membrane</location>
        <topology evidence="1">Single-pass type I membrane protein</topology>
    </subcellularLocation>
</comment>
<evidence type="ECO:0000256" key="5">
    <source>
        <dbReference type="ARBA" id="ARBA00023136"/>
    </source>
</evidence>
<evidence type="ECO:0000256" key="4">
    <source>
        <dbReference type="ARBA" id="ARBA00022989"/>
    </source>
</evidence>
<keyword evidence="9" id="KW-1185">Reference proteome</keyword>
<dbReference type="SUPFAM" id="SSF49899">
    <property type="entry name" value="Concanavalin A-like lectins/glucanases"/>
    <property type="match status" value="1"/>
</dbReference>
<feature type="compositionally biased region" description="Low complexity" evidence="6">
    <location>
        <begin position="177"/>
        <end position="192"/>
    </location>
</feature>
<evidence type="ECO:0000256" key="6">
    <source>
        <dbReference type="SAM" id="MobiDB-lite"/>
    </source>
</evidence>
<keyword evidence="3" id="KW-0732">Signal</keyword>
<dbReference type="AlphaFoldDB" id="A0A915ERC1"/>
<proteinExistence type="predicted"/>
<feature type="domain" description="L-type lectin-like" evidence="8">
    <location>
        <begin position="1"/>
        <end position="75"/>
    </location>
</feature>
<evidence type="ECO:0000259" key="8">
    <source>
        <dbReference type="PROSITE" id="PS51328"/>
    </source>
</evidence>
<organism evidence="9 10">
    <name type="scientific">Ditylenchus dipsaci</name>
    <dbReference type="NCBI Taxonomy" id="166011"/>
    <lineage>
        <taxon>Eukaryota</taxon>
        <taxon>Metazoa</taxon>
        <taxon>Ecdysozoa</taxon>
        <taxon>Nematoda</taxon>
        <taxon>Chromadorea</taxon>
        <taxon>Rhabditida</taxon>
        <taxon>Tylenchina</taxon>
        <taxon>Tylenchomorpha</taxon>
        <taxon>Sphaerularioidea</taxon>
        <taxon>Anguinidae</taxon>
        <taxon>Anguininae</taxon>
        <taxon>Ditylenchus</taxon>
    </lineage>
</organism>
<name>A0A915ERC1_9BILA</name>
<dbReference type="InterPro" id="IPR051136">
    <property type="entry name" value="Intracellular_Lectin-GPT"/>
</dbReference>
<keyword evidence="4 7" id="KW-1133">Transmembrane helix</keyword>
<evidence type="ECO:0000313" key="10">
    <source>
        <dbReference type="WBParaSite" id="jg8122"/>
    </source>
</evidence>
<evidence type="ECO:0000256" key="3">
    <source>
        <dbReference type="ARBA" id="ARBA00022729"/>
    </source>
</evidence>
<keyword evidence="5 7" id="KW-0472">Membrane</keyword>
<reference evidence="10" key="1">
    <citation type="submission" date="2022-11" db="UniProtKB">
        <authorList>
            <consortium name="WormBaseParasite"/>
        </authorList>
    </citation>
    <scope>IDENTIFICATION</scope>
</reference>
<dbReference type="GO" id="GO:0005793">
    <property type="term" value="C:endoplasmic reticulum-Golgi intermediate compartment"/>
    <property type="evidence" value="ECO:0007669"/>
    <property type="project" value="TreeGrafter"/>
</dbReference>
<dbReference type="InterPro" id="IPR005052">
    <property type="entry name" value="Lectin_leg"/>
</dbReference>
<dbReference type="InterPro" id="IPR013320">
    <property type="entry name" value="ConA-like_dom_sf"/>
</dbReference>
<dbReference type="PANTHER" id="PTHR12223:SF28">
    <property type="entry name" value="LECTIN, MANNOSE BINDING 1 LIKE"/>
    <property type="match status" value="1"/>
</dbReference>
<evidence type="ECO:0000256" key="2">
    <source>
        <dbReference type="ARBA" id="ARBA00022692"/>
    </source>
</evidence>
<dbReference type="GO" id="GO:0005789">
    <property type="term" value="C:endoplasmic reticulum membrane"/>
    <property type="evidence" value="ECO:0007669"/>
    <property type="project" value="TreeGrafter"/>
</dbReference>
<dbReference type="WBParaSite" id="jg8122">
    <property type="protein sequence ID" value="jg8122"/>
    <property type="gene ID" value="jg8122"/>
</dbReference>
<keyword evidence="2 7" id="KW-0812">Transmembrane</keyword>
<dbReference type="GO" id="GO:0006888">
    <property type="term" value="P:endoplasmic reticulum to Golgi vesicle-mediated transport"/>
    <property type="evidence" value="ECO:0007669"/>
    <property type="project" value="TreeGrafter"/>
</dbReference>
<dbReference type="GO" id="GO:0030134">
    <property type="term" value="C:COPII-coated ER to Golgi transport vesicle"/>
    <property type="evidence" value="ECO:0007669"/>
    <property type="project" value="TreeGrafter"/>
</dbReference>
<feature type="region of interest" description="Disordered" evidence="6">
    <location>
        <begin position="177"/>
        <end position="205"/>
    </location>
</feature>
<dbReference type="GO" id="GO:0000139">
    <property type="term" value="C:Golgi membrane"/>
    <property type="evidence" value="ECO:0007669"/>
    <property type="project" value="TreeGrafter"/>
</dbReference>
<accession>A0A915ERC1</accession>
<dbReference type="PANTHER" id="PTHR12223">
    <property type="entry name" value="VESICULAR MANNOSE-BINDING LECTIN"/>
    <property type="match status" value="1"/>
</dbReference>
<dbReference type="Pfam" id="PF03388">
    <property type="entry name" value="Lectin_leg-like"/>
    <property type="match status" value="1"/>
</dbReference>
<protein>
    <submittedName>
        <fullName evidence="10">L-type lectin-like domain-containing protein</fullName>
    </submittedName>
</protein>
<feature type="region of interest" description="Disordered" evidence="6">
    <location>
        <begin position="1"/>
        <end position="24"/>
    </location>
</feature>